<gene>
    <name evidence="1" type="ORF">CLUMA_CG021214</name>
</gene>
<reference evidence="1 2" key="1">
    <citation type="submission" date="2015-04" db="EMBL/GenBank/DDBJ databases">
        <authorList>
            <person name="Syromyatnikov M.Y."/>
            <person name="Popov V.N."/>
        </authorList>
    </citation>
    <scope>NUCLEOTIDE SEQUENCE [LARGE SCALE GENOMIC DNA]</scope>
</reference>
<evidence type="ECO:0000313" key="2">
    <source>
        <dbReference type="Proteomes" id="UP000183832"/>
    </source>
</evidence>
<dbReference type="Proteomes" id="UP000183832">
    <property type="component" value="Unassembled WGS sequence"/>
</dbReference>
<protein>
    <submittedName>
        <fullName evidence="1">CLUMA_CG021214, isoform A</fullName>
    </submittedName>
</protein>
<name>A0A1J1J6E6_9DIPT</name>
<organism evidence="1 2">
    <name type="scientific">Clunio marinus</name>
    <dbReference type="NCBI Taxonomy" id="568069"/>
    <lineage>
        <taxon>Eukaryota</taxon>
        <taxon>Metazoa</taxon>
        <taxon>Ecdysozoa</taxon>
        <taxon>Arthropoda</taxon>
        <taxon>Hexapoda</taxon>
        <taxon>Insecta</taxon>
        <taxon>Pterygota</taxon>
        <taxon>Neoptera</taxon>
        <taxon>Endopterygota</taxon>
        <taxon>Diptera</taxon>
        <taxon>Nematocera</taxon>
        <taxon>Chironomoidea</taxon>
        <taxon>Chironomidae</taxon>
        <taxon>Clunio</taxon>
    </lineage>
</organism>
<dbReference type="EMBL" id="CVRI01000074">
    <property type="protein sequence ID" value="CRL07968.1"/>
    <property type="molecule type" value="Genomic_DNA"/>
</dbReference>
<dbReference type="OrthoDB" id="10680326at2759"/>
<accession>A0A1J1J6E6</accession>
<sequence>MENDQRVVRFCIIKYLSDKNITLNLNSDSDNEISCIHQHKDIDRLLQNAYENVEKNLYNSIRNATEADCLINVFRTQKFFEKSILMTTVYLTPELVEEDKLREVFDISRNIFTFAMTKCLLTDEIVMNIFEDLSVKIQVDVDELNCINKALDSQSSTISTNNSSVNDVNNEDQTTVKFDDYDEITTIKNDGELSSSEIEIQNGKTSANNFIRKNPTLNIKVVEDSKKTEDCNIHLLNLYLRTSSYKYPSLTNEENQCMKASFTENDLITIFKLISLKHSVVDSTTNSGEYQKKLLNELIVKTLWNLMECVDIFGFFDVISMLTGNEIQEQT</sequence>
<keyword evidence="2" id="KW-1185">Reference proteome</keyword>
<dbReference type="AlphaFoldDB" id="A0A1J1J6E6"/>
<evidence type="ECO:0000313" key="1">
    <source>
        <dbReference type="EMBL" id="CRL07968.1"/>
    </source>
</evidence>
<proteinExistence type="predicted"/>